<dbReference type="AlphaFoldDB" id="A0A2Z7A7G4"/>
<sequence length="192" mass="21302">MVLDCSSTWIRGQASNTGALDEKKRARSGKRKPDQGSKQLDAYVGKAEGCCSERSNQLGRKPAGKETSWEWIKAGEQAQSPEVLKIRRPALCNEQVSSAADNDQGSKQLDAYVGKAEGCCSERSNQLGRKPAGKETSWEWIKAGEQAQSPEVLKIRRPALCNEQVSSAADKSRKEQNKGRADQLKRRRRREL</sequence>
<feature type="region of interest" description="Disordered" evidence="1">
    <location>
        <begin position="14"/>
        <end position="40"/>
    </location>
</feature>
<feature type="compositionally biased region" description="Basic and acidic residues" evidence="1">
    <location>
        <begin position="170"/>
        <end position="192"/>
    </location>
</feature>
<reference evidence="2 3" key="1">
    <citation type="journal article" date="2015" name="Proc. Natl. Acad. Sci. U.S.A.">
        <title>The resurrection genome of Boea hygrometrica: A blueprint for survival of dehydration.</title>
        <authorList>
            <person name="Xiao L."/>
            <person name="Yang G."/>
            <person name="Zhang L."/>
            <person name="Yang X."/>
            <person name="Zhao S."/>
            <person name="Ji Z."/>
            <person name="Zhou Q."/>
            <person name="Hu M."/>
            <person name="Wang Y."/>
            <person name="Chen M."/>
            <person name="Xu Y."/>
            <person name="Jin H."/>
            <person name="Xiao X."/>
            <person name="Hu G."/>
            <person name="Bao F."/>
            <person name="Hu Y."/>
            <person name="Wan P."/>
            <person name="Li L."/>
            <person name="Deng X."/>
            <person name="Kuang T."/>
            <person name="Xiang C."/>
            <person name="Zhu J.K."/>
            <person name="Oliver M.J."/>
            <person name="He Y."/>
        </authorList>
    </citation>
    <scope>NUCLEOTIDE SEQUENCE [LARGE SCALE GENOMIC DNA]</scope>
    <source>
        <strain evidence="3">cv. XS01</strain>
    </source>
</reference>
<keyword evidence="3" id="KW-1185">Reference proteome</keyword>
<organism evidence="2 3">
    <name type="scientific">Dorcoceras hygrometricum</name>
    <dbReference type="NCBI Taxonomy" id="472368"/>
    <lineage>
        <taxon>Eukaryota</taxon>
        <taxon>Viridiplantae</taxon>
        <taxon>Streptophyta</taxon>
        <taxon>Embryophyta</taxon>
        <taxon>Tracheophyta</taxon>
        <taxon>Spermatophyta</taxon>
        <taxon>Magnoliopsida</taxon>
        <taxon>eudicotyledons</taxon>
        <taxon>Gunneridae</taxon>
        <taxon>Pentapetalae</taxon>
        <taxon>asterids</taxon>
        <taxon>lamiids</taxon>
        <taxon>Lamiales</taxon>
        <taxon>Gesneriaceae</taxon>
        <taxon>Didymocarpoideae</taxon>
        <taxon>Trichosporeae</taxon>
        <taxon>Loxocarpinae</taxon>
        <taxon>Dorcoceras</taxon>
    </lineage>
</organism>
<accession>A0A2Z7A7G4</accession>
<gene>
    <name evidence="2" type="ORF">F511_35973</name>
</gene>
<evidence type="ECO:0000256" key="1">
    <source>
        <dbReference type="SAM" id="MobiDB-lite"/>
    </source>
</evidence>
<dbReference type="Proteomes" id="UP000250235">
    <property type="component" value="Unassembled WGS sequence"/>
</dbReference>
<name>A0A2Z7A7G4_9LAMI</name>
<evidence type="ECO:0000313" key="2">
    <source>
        <dbReference type="EMBL" id="KZV16753.1"/>
    </source>
</evidence>
<proteinExistence type="predicted"/>
<dbReference type="EMBL" id="KV018612">
    <property type="protein sequence ID" value="KZV16753.1"/>
    <property type="molecule type" value="Genomic_DNA"/>
</dbReference>
<feature type="region of interest" description="Disordered" evidence="1">
    <location>
        <begin position="163"/>
        <end position="192"/>
    </location>
</feature>
<evidence type="ECO:0000313" key="3">
    <source>
        <dbReference type="Proteomes" id="UP000250235"/>
    </source>
</evidence>
<protein>
    <submittedName>
        <fullName evidence="2">Uncharacterized protein</fullName>
    </submittedName>
</protein>